<evidence type="ECO:0000313" key="3">
    <source>
        <dbReference type="EMBL" id="UPU34021.1"/>
    </source>
</evidence>
<protein>
    <submittedName>
        <fullName evidence="3">DUF4136 domain-containing protein</fullName>
    </submittedName>
</protein>
<dbReference type="Gene3D" id="3.30.160.670">
    <property type="match status" value="1"/>
</dbReference>
<reference evidence="3" key="3">
    <citation type="submission" date="2022-04" db="EMBL/GenBank/DDBJ databases">
        <authorList>
            <person name="Liu G."/>
        </authorList>
    </citation>
    <scope>NUCLEOTIDE SEQUENCE</scope>
    <source>
        <strain evidence="3">RG22</strain>
    </source>
</reference>
<proteinExistence type="predicted"/>
<dbReference type="RefSeq" id="WP_183350049.1">
    <property type="nucleotide sequence ID" value="NZ_BLXY01000011.1"/>
</dbReference>
<sequence length="209" mass="23249">MRNLIRIAVVLCLTTMLCSCASVSVVDTWRNPVLSGSRLHKVLVVSFARKEGSRAVYEDMLVSELHRQGVEAVASYTILSQVKLPDWHALDRAVRSTGSQGVLTVQTIKVEKQTTVQPSGVATPYPGYWYPPAFPDWDFPGYYRSMALYGPTYVSTYDVATMQVNLFDLGSDKLVWASTMQTMEPENVTKVGKDLAHKVVKSLKKEGLI</sequence>
<keyword evidence="1" id="KW-0732">Signal</keyword>
<dbReference type="EMBL" id="CP096574">
    <property type="protein sequence ID" value="UPU34021.1"/>
    <property type="molecule type" value="Genomic_DNA"/>
</dbReference>
<dbReference type="Proteomes" id="UP000568888">
    <property type="component" value="Unassembled WGS sequence"/>
</dbReference>
<keyword evidence="5" id="KW-1185">Reference proteome</keyword>
<dbReference type="Proteomes" id="UP000831485">
    <property type="component" value="Chromosome"/>
</dbReference>
<dbReference type="PROSITE" id="PS51257">
    <property type="entry name" value="PROKAR_LIPOPROTEIN"/>
    <property type="match status" value="1"/>
</dbReference>
<evidence type="ECO:0000313" key="4">
    <source>
        <dbReference type="Proteomes" id="UP000568888"/>
    </source>
</evidence>
<feature type="signal peptide" evidence="1">
    <location>
        <begin position="1"/>
        <end position="21"/>
    </location>
</feature>
<evidence type="ECO:0000313" key="5">
    <source>
        <dbReference type="Proteomes" id="UP000831485"/>
    </source>
</evidence>
<evidence type="ECO:0000313" key="2">
    <source>
        <dbReference type="EMBL" id="GFO65705.1"/>
    </source>
</evidence>
<accession>A0A6V8MZM0</accession>
<dbReference type="AlphaFoldDB" id="A0A6V8MZM0"/>
<evidence type="ECO:0000256" key="1">
    <source>
        <dbReference type="SAM" id="SignalP"/>
    </source>
</evidence>
<dbReference type="EMBL" id="BLXY01000011">
    <property type="protein sequence ID" value="GFO65705.1"/>
    <property type="molecule type" value="Genomic_DNA"/>
</dbReference>
<reference evidence="4" key="1">
    <citation type="submission" date="2020-06" db="EMBL/GenBank/DDBJ databases">
        <title>Draft genomic sequecing of Geomonas sp. Red736.</title>
        <authorList>
            <person name="Itoh H."/>
            <person name="Xu Z.X."/>
            <person name="Ushijima N."/>
            <person name="Masuda Y."/>
            <person name="Shiratori Y."/>
            <person name="Senoo K."/>
        </authorList>
    </citation>
    <scope>NUCLEOTIDE SEQUENCE [LARGE SCALE GENOMIC DNA]</scope>
    <source>
        <strain evidence="4">Red736</strain>
    </source>
</reference>
<name>A0A6V8MZM0_9BACT</name>
<gene>
    <name evidence="2" type="ORF">GMPD_36240</name>
    <name evidence="3" type="ORF">M1B72_11205</name>
</gene>
<organism evidence="2 4">
    <name type="scientific">Geomonas paludis</name>
    <dbReference type="NCBI Taxonomy" id="2740185"/>
    <lineage>
        <taxon>Bacteria</taxon>
        <taxon>Pseudomonadati</taxon>
        <taxon>Thermodesulfobacteriota</taxon>
        <taxon>Desulfuromonadia</taxon>
        <taxon>Geobacterales</taxon>
        <taxon>Geobacteraceae</taxon>
        <taxon>Geomonas</taxon>
    </lineage>
</organism>
<reference evidence="2" key="2">
    <citation type="journal article" date="2021" name="Int. J. Syst. Evol. Microbiol.">
        <title>Geomonas silvestris sp. nov., Geomonas paludis sp. nov. and Geomonas limicola sp. nov., isolated from terrestrial environments, and emended description of the genus Geomonas.</title>
        <authorList>
            <person name="Itoh H."/>
            <person name="Xu Z."/>
            <person name="Masuda Y."/>
            <person name="Ushijima N."/>
            <person name="Hayakawa C."/>
            <person name="Shiratori Y."/>
            <person name="Senoo K."/>
        </authorList>
    </citation>
    <scope>NUCLEOTIDE SEQUENCE</scope>
    <source>
        <strain evidence="2">Red736</strain>
    </source>
</reference>
<feature type="chain" id="PRO_5027802149" evidence="1">
    <location>
        <begin position="22"/>
        <end position="209"/>
    </location>
</feature>